<dbReference type="Proteomes" id="UP001241758">
    <property type="component" value="Unassembled WGS sequence"/>
</dbReference>
<proteinExistence type="predicted"/>
<gene>
    <name evidence="2" type="ORF">QLQ12_28970</name>
</gene>
<dbReference type="RefSeq" id="WP_282763726.1">
    <property type="nucleotide sequence ID" value="NZ_JASCTH010000021.1"/>
</dbReference>
<reference evidence="2 3" key="1">
    <citation type="submission" date="2023-05" db="EMBL/GenBank/DDBJ databases">
        <title>Actinoplanes sp. NEAU-A12 genome sequencing.</title>
        <authorList>
            <person name="Wang Z.-S."/>
        </authorList>
    </citation>
    <scope>NUCLEOTIDE SEQUENCE [LARGE SCALE GENOMIC DNA]</scope>
    <source>
        <strain evidence="2 3">NEAU-A12</strain>
    </source>
</reference>
<dbReference type="InterPro" id="IPR003593">
    <property type="entry name" value="AAA+_ATPase"/>
</dbReference>
<keyword evidence="3" id="KW-1185">Reference proteome</keyword>
<dbReference type="EMBL" id="JASCTH010000021">
    <property type="protein sequence ID" value="MDI6102658.1"/>
    <property type="molecule type" value="Genomic_DNA"/>
</dbReference>
<sequence>MSRGTDSEDVFALDDLEDFLGLDGDDGDLEPYLDAAAVLAAFDPFTLRPAGPLVNAAAVSLIDRLLPRCEPITQGEGRGLWTLALPDRRAHLRKLGTKANMRQALLANPDGPDLPVQRMFQQVLRERPMRAAQMSRPELAALLTVHDWLDGIVDVPPPRTEIRRALARADVTAPMRRLAGEVFVDRAKEREQLRRHVTGPPAAPLFVHGPGGVGKSALLARLLLDEAGAGKPIAYLDIDRPTIRPDRPGTLLFAMTTQLASQIDVPPERMDPLITEIAHLLSSEDADRAYEGHFRSVSSVIRLFPPVLGDHRLLVVVDTFEEAQYLGDEVVSLLLLFLEELTSALPGLRIVIGGRTLPEHYPSASAPDPINLGVLAPEPARALLAESLASEGLPALSSTELDDVIAVVSRNPMCLKLAARLLRDEGVDRLRDARSDFLTHLRAEKIQALLYGRILRHLHSDAARAVAFPGLVVRRITPAVIREVLAGPCRLDLDRGGAERLFGELAAEVALVERDDDGSLRHRPDVRRSMLEDLTDQVPADVVEAIDRGAVGFYAGHDDPVSRAEEIYHRLRLRESPDILDSRWSPAAGARLRGAAEELPAKQRLWLARRLGITLDDAVRRAAGHQEWEDQVARRAGRYLQAGHAGDALYLVRERPDRLPRSPLYALEAEALRFLRRPDEALRVARAGVEAAILAGAVDMALDLLLKMVVIEEGRGALEPAARLAEEAEQVARHSSGDALRLRSTVTGLRLLRRRGEDRRVEALRHRLLGDMTGELRRALRTRPVLLREAAAELGADDPALAAATVEVLGFDVTTDTQARALGPAVIALTEVAPDVDTVFLTAARVFLMGEADAEFVRMWVANSITGKEVRQAGAVLARTAPGLRPLPEFRDYFRAGVDSALG</sequence>
<protein>
    <recommendedName>
        <fullName evidence="1">AAA+ ATPase domain-containing protein</fullName>
    </recommendedName>
</protein>
<dbReference type="SUPFAM" id="SSF52540">
    <property type="entry name" value="P-loop containing nucleoside triphosphate hydrolases"/>
    <property type="match status" value="1"/>
</dbReference>
<evidence type="ECO:0000259" key="1">
    <source>
        <dbReference type="SMART" id="SM00382"/>
    </source>
</evidence>
<evidence type="ECO:0000313" key="2">
    <source>
        <dbReference type="EMBL" id="MDI6102658.1"/>
    </source>
</evidence>
<accession>A0ABT6WSG9</accession>
<evidence type="ECO:0000313" key="3">
    <source>
        <dbReference type="Proteomes" id="UP001241758"/>
    </source>
</evidence>
<dbReference type="SMART" id="SM00382">
    <property type="entry name" value="AAA"/>
    <property type="match status" value="1"/>
</dbReference>
<dbReference type="InterPro" id="IPR027417">
    <property type="entry name" value="P-loop_NTPase"/>
</dbReference>
<organism evidence="2 3">
    <name type="scientific">Actinoplanes sandaracinus</name>
    <dbReference type="NCBI Taxonomy" id="3045177"/>
    <lineage>
        <taxon>Bacteria</taxon>
        <taxon>Bacillati</taxon>
        <taxon>Actinomycetota</taxon>
        <taxon>Actinomycetes</taxon>
        <taxon>Micromonosporales</taxon>
        <taxon>Micromonosporaceae</taxon>
        <taxon>Actinoplanes</taxon>
    </lineage>
</organism>
<name>A0ABT6WSG9_9ACTN</name>
<dbReference type="Gene3D" id="3.40.50.300">
    <property type="entry name" value="P-loop containing nucleotide triphosphate hydrolases"/>
    <property type="match status" value="1"/>
</dbReference>
<comment type="caution">
    <text evidence="2">The sequence shown here is derived from an EMBL/GenBank/DDBJ whole genome shotgun (WGS) entry which is preliminary data.</text>
</comment>
<feature type="domain" description="AAA+ ATPase" evidence="1">
    <location>
        <begin position="201"/>
        <end position="431"/>
    </location>
</feature>